<dbReference type="Proteomes" id="UP000278143">
    <property type="component" value="Unassembled WGS sequence"/>
</dbReference>
<evidence type="ECO:0000256" key="1">
    <source>
        <dbReference type="ARBA" id="ARBA00004604"/>
    </source>
</evidence>
<dbReference type="SUPFAM" id="SSF54928">
    <property type="entry name" value="RNA-binding domain, RBD"/>
    <property type="match status" value="1"/>
</dbReference>
<dbReference type="InterPro" id="IPR012677">
    <property type="entry name" value="Nucleotide-bd_a/b_plait_sf"/>
</dbReference>
<dbReference type="InterPro" id="IPR034138">
    <property type="entry name" value="NOP8_RRM"/>
</dbReference>
<feature type="compositionally biased region" description="Basic residues" evidence="5">
    <location>
        <begin position="125"/>
        <end position="136"/>
    </location>
</feature>
<feature type="region of interest" description="Disordered" evidence="5">
    <location>
        <begin position="579"/>
        <end position="601"/>
    </location>
</feature>
<dbReference type="CDD" id="cd12226">
    <property type="entry name" value="RRM_NOL8"/>
    <property type="match status" value="1"/>
</dbReference>
<dbReference type="GO" id="GO:0005730">
    <property type="term" value="C:nucleolus"/>
    <property type="evidence" value="ECO:0007669"/>
    <property type="project" value="UniProtKB-SubCell"/>
</dbReference>
<evidence type="ECO:0000256" key="2">
    <source>
        <dbReference type="ARBA" id="ARBA00022884"/>
    </source>
</evidence>
<dbReference type="PANTHER" id="PTHR48029">
    <property type="entry name" value="NUCLEOLAR PROTEIN 8"/>
    <property type="match status" value="1"/>
</dbReference>
<evidence type="ECO:0000256" key="5">
    <source>
        <dbReference type="SAM" id="MobiDB-lite"/>
    </source>
</evidence>
<evidence type="ECO:0000313" key="7">
    <source>
        <dbReference type="EMBL" id="RKP25143.1"/>
    </source>
</evidence>
<dbReference type="EMBL" id="KZ989865">
    <property type="protein sequence ID" value="RKP25143.1"/>
    <property type="molecule type" value="Genomic_DNA"/>
</dbReference>
<feature type="compositionally biased region" description="Basic residues" evidence="5">
    <location>
        <begin position="579"/>
        <end position="594"/>
    </location>
</feature>
<feature type="compositionally biased region" description="Acidic residues" evidence="5">
    <location>
        <begin position="249"/>
        <end position="261"/>
    </location>
</feature>
<evidence type="ECO:0000256" key="4">
    <source>
        <dbReference type="PROSITE-ProRule" id="PRU00176"/>
    </source>
</evidence>
<dbReference type="Pfam" id="PF00076">
    <property type="entry name" value="RRM_1"/>
    <property type="match status" value="1"/>
</dbReference>
<feature type="compositionally biased region" description="Low complexity" evidence="5">
    <location>
        <begin position="282"/>
        <end position="292"/>
    </location>
</feature>
<dbReference type="AlphaFoldDB" id="A0A4P9YYB6"/>
<accession>A0A4P9YYB6</accession>
<sequence length="601" mass="67447">MTDSTATATEAKPLRQRVYLSGLVENVKREDIEQRFRPFGTISDLCISYDSTGKWCRGFAHATLDTTDKHWQRCVTMLNGAKWKGQKLRVEKAKDDHTKRMAEQQCSPVPRRQMELEAAEAEKRKQQRSLRRKAPVKHAADMSLVTDRNVDGRPGWKRGRYGRAIRMMRLRQPNGGMLVYDPAMYKNNLEKLFGSERPLPVERLTWFYPEEAQREREADRHVNTAETEQAHTVHEAAVLDESSVSDAAPMDDVDMAEEEASGSESEHEPMGDVEESTSSEVPAAPSDAQAAADELDTSEEKARSLHILNMMFGGATAQPAASTDATSESAHQHPVEATRQVSWHTCSVTARPWLMCRWPFVVCSAQFNRFLWRDMTQFDPDNPDSLDLLLHPDVPVVSSMDAEDVHDEDNHPDGAVLASTAMPDVGHDKHYTVQGDLKSMFQLYAQDKAAASNGNHSSDLICLDPAGLTGGRVDAAQPFKLFGDQSAETDTASTFSFDFSGVIHTPAASAPQQPASSAASTSTATLPATFFFAHFDQPLLLRRSVYREQSVFMRTGSLEDVTKHWETMRQGLTHDFKQRHKHALRMRKRQQRGMRRTDTRN</sequence>
<feature type="region of interest" description="Disordered" evidence="5">
    <location>
        <begin position="217"/>
        <end position="300"/>
    </location>
</feature>
<name>A0A4P9YYB6_9FUNG</name>
<dbReference type="OrthoDB" id="21643at2759"/>
<feature type="region of interest" description="Disordered" evidence="5">
    <location>
        <begin position="118"/>
        <end position="138"/>
    </location>
</feature>
<gene>
    <name evidence="7" type="ORF">SYNPS1DRAFT_29112</name>
</gene>
<organism evidence="7 8">
    <name type="scientific">Syncephalis pseudoplumigaleata</name>
    <dbReference type="NCBI Taxonomy" id="1712513"/>
    <lineage>
        <taxon>Eukaryota</taxon>
        <taxon>Fungi</taxon>
        <taxon>Fungi incertae sedis</taxon>
        <taxon>Zoopagomycota</taxon>
        <taxon>Zoopagomycotina</taxon>
        <taxon>Zoopagomycetes</taxon>
        <taxon>Zoopagales</taxon>
        <taxon>Piptocephalidaceae</taxon>
        <taxon>Syncephalis</taxon>
    </lineage>
</organism>
<dbReference type="InterPro" id="IPR035979">
    <property type="entry name" value="RBD_domain_sf"/>
</dbReference>
<keyword evidence="2 4" id="KW-0694">RNA-binding</keyword>
<dbReference type="GO" id="GO:0003723">
    <property type="term" value="F:RNA binding"/>
    <property type="evidence" value="ECO:0007669"/>
    <property type="project" value="UniProtKB-UniRule"/>
</dbReference>
<dbReference type="PROSITE" id="PS50102">
    <property type="entry name" value="RRM"/>
    <property type="match status" value="1"/>
</dbReference>
<dbReference type="PANTHER" id="PTHR48029:SF1">
    <property type="entry name" value="NUCLEOLAR PROTEIN 8"/>
    <property type="match status" value="1"/>
</dbReference>
<dbReference type="InterPro" id="IPR000504">
    <property type="entry name" value="RRM_dom"/>
</dbReference>
<evidence type="ECO:0000259" key="6">
    <source>
        <dbReference type="PROSITE" id="PS50102"/>
    </source>
</evidence>
<keyword evidence="8" id="KW-1185">Reference proteome</keyword>
<proteinExistence type="predicted"/>
<reference evidence="8" key="1">
    <citation type="journal article" date="2018" name="Nat. Microbiol.">
        <title>Leveraging single-cell genomics to expand the fungal tree of life.</title>
        <authorList>
            <person name="Ahrendt S.R."/>
            <person name="Quandt C.A."/>
            <person name="Ciobanu D."/>
            <person name="Clum A."/>
            <person name="Salamov A."/>
            <person name="Andreopoulos B."/>
            <person name="Cheng J.F."/>
            <person name="Woyke T."/>
            <person name="Pelin A."/>
            <person name="Henrissat B."/>
            <person name="Reynolds N.K."/>
            <person name="Benny G.L."/>
            <person name="Smith M.E."/>
            <person name="James T.Y."/>
            <person name="Grigoriev I.V."/>
        </authorList>
    </citation>
    <scope>NUCLEOTIDE SEQUENCE [LARGE SCALE GENOMIC DNA]</scope>
    <source>
        <strain evidence="8">Benny S71-1</strain>
    </source>
</reference>
<evidence type="ECO:0000256" key="3">
    <source>
        <dbReference type="ARBA" id="ARBA00023242"/>
    </source>
</evidence>
<dbReference type="SMART" id="SM00360">
    <property type="entry name" value="RRM"/>
    <property type="match status" value="1"/>
</dbReference>
<dbReference type="Gene3D" id="3.30.70.330">
    <property type="match status" value="1"/>
</dbReference>
<evidence type="ECO:0000313" key="8">
    <source>
        <dbReference type="Proteomes" id="UP000278143"/>
    </source>
</evidence>
<comment type="subcellular location">
    <subcellularLocation>
        <location evidence="1">Nucleus</location>
        <location evidence="1">Nucleolus</location>
    </subcellularLocation>
</comment>
<protein>
    <recommendedName>
        <fullName evidence="6">RRM domain-containing protein</fullName>
    </recommendedName>
</protein>
<keyword evidence="3" id="KW-0539">Nucleus</keyword>
<feature type="domain" description="RRM" evidence="6">
    <location>
        <begin position="16"/>
        <end position="95"/>
    </location>
</feature>
<feature type="compositionally biased region" description="Basic and acidic residues" evidence="5">
    <location>
        <begin position="217"/>
        <end position="234"/>
    </location>
</feature>